<keyword evidence="3" id="KW-0410">Iron transport</keyword>
<dbReference type="Pfam" id="PF00005">
    <property type="entry name" value="ABC_tran"/>
    <property type="match status" value="1"/>
</dbReference>
<dbReference type="AlphaFoldDB" id="A0A4V0Z098"/>
<evidence type="ECO:0000256" key="4">
    <source>
        <dbReference type="ARBA" id="ARBA00022741"/>
    </source>
</evidence>
<dbReference type="Gene3D" id="3.40.50.300">
    <property type="entry name" value="P-loop containing nucleotide triphosphate hydrolases"/>
    <property type="match status" value="1"/>
</dbReference>
<evidence type="ECO:0000259" key="10">
    <source>
        <dbReference type="PROSITE" id="PS50893"/>
    </source>
</evidence>
<dbReference type="EC" id="7.6.2.9" evidence="9"/>
<keyword evidence="5 11" id="KW-0067">ATP-binding</keyword>
<dbReference type="Proteomes" id="UP000290365">
    <property type="component" value="Chromosome"/>
</dbReference>
<evidence type="ECO:0000256" key="5">
    <source>
        <dbReference type="ARBA" id="ARBA00022840"/>
    </source>
</evidence>
<dbReference type="GO" id="GO:0005524">
    <property type="term" value="F:ATP binding"/>
    <property type="evidence" value="ECO:0007669"/>
    <property type="project" value="UniProtKB-KW"/>
</dbReference>
<evidence type="ECO:0000313" key="12">
    <source>
        <dbReference type="Proteomes" id="UP000290365"/>
    </source>
</evidence>
<evidence type="ECO:0000256" key="6">
    <source>
        <dbReference type="ARBA" id="ARBA00023004"/>
    </source>
</evidence>
<evidence type="ECO:0000256" key="1">
    <source>
        <dbReference type="ARBA" id="ARBA00022448"/>
    </source>
</evidence>
<dbReference type="InterPro" id="IPR008995">
    <property type="entry name" value="Mo/tungstate-bd_C_term_dom"/>
</dbReference>
<gene>
    <name evidence="11" type="ORF">EPA93_43450</name>
</gene>
<keyword evidence="7" id="KW-0406">Ion transport</keyword>
<dbReference type="PANTHER" id="PTHR42781">
    <property type="entry name" value="SPERMIDINE/PUTRESCINE IMPORT ATP-BINDING PROTEIN POTA"/>
    <property type="match status" value="1"/>
</dbReference>
<evidence type="ECO:0000256" key="9">
    <source>
        <dbReference type="ARBA" id="ARBA00066388"/>
    </source>
</evidence>
<dbReference type="InterPro" id="IPR017871">
    <property type="entry name" value="ABC_transporter-like_CS"/>
</dbReference>
<proteinExistence type="predicted"/>
<keyword evidence="6" id="KW-0408">Iron</keyword>
<dbReference type="SUPFAM" id="SSF50331">
    <property type="entry name" value="MOP-like"/>
    <property type="match status" value="1"/>
</dbReference>
<dbReference type="InterPro" id="IPR050093">
    <property type="entry name" value="ABC_SmlMolc_Importer"/>
</dbReference>
<accession>A0A4V0Z098</accession>
<dbReference type="InterPro" id="IPR015853">
    <property type="entry name" value="ABC_transpr_FbpC"/>
</dbReference>
<dbReference type="InterPro" id="IPR003593">
    <property type="entry name" value="AAA+_ATPase"/>
</dbReference>
<dbReference type="GO" id="GO:0016887">
    <property type="term" value="F:ATP hydrolysis activity"/>
    <property type="evidence" value="ECO:0007669"/>
    <property type="project" value="InterPro"/>
</dbReference>
<dbReference type="PROSITE" id="PS50893">
    <property type="entry name" value="ABC_TRANSPORTER_2"/>
    <property type="match status" value="1"/>
</dbReference>
<feature type="domain" description="ABC transporter" evidence="10">
    <location>
        <begin position="20"/>
        <end position="254"/>
    </location>
</feature>
<keyword evidence="4" id="KW-0547">Nucleotide-binding</keyword>
<dbReference type="OrthoDB" id="9778160at2"/>
<dbReference type="InterPro" id="IPR003439">
    <property type="entry name" value="ABC_transporter-like_ATP-bd"/>
</dbReference>
<protein>
    <recommendedName>
        <fullName evidence="9">ABC-type quaternary amine transporter</fullName>
        <ecNumber evidence="9">7.6.2.9</ecNumber>
    </recommendedName>
</protein>
<dbReference type="InterPro" id="IPR027417">
    <property type="entry name" value="P-loop_NTPase"/>
</dbReference>
<keyword evidence="8" id="KW-0472">Membrane</keyword>
<evidence type="ECO:0000256" key="2">
    <source>
        <dbReference type="ARBA" id="ARBA00022475"/>
    </source>
</evidence>
<evidence type="ECO:0000313" key="11">
    <source>
        <dbReference type="EMBL" id="QBD82471.1"/>
    </source>
</evidence>
<dbReference type="FunFam" id="3.40.50.300:FF:000425">
    <property type="entry name" value="Probable ABC transporter, ATP-binding subunit"/>
    <property type="match status" value="1"/>
</dbReference>
<evidence type="ECO:0000256" key="7">
    <source>
        <dbReference type="ARBA" id="ARBA00023065"/>
    </source>
</evidence>
<dbReference type="SUPFAM" id="SSF52540">
    <property type="entry name" value="P-loop containing nucleoside triphosphate hydrolases"/>
    <property type="match status" value="1"/>
</dbReference>
<evidence type="ECO:0000256" key="8">
    <source>
        <dbReference type="ARBA" id="ARBA00023136"/>
    </source>
</evidence>
<organism evidence="11 12">
    <name type="scientific">Ktedonosporobacter rubrisoli</name>
    <dbReference type="NCBI Taxonomy" id="2509675"/>
    <lineage>
        <taxon>Bacteria</taxon>
        <taxon>Bacillati</taxon>
        <taxon>Chloroflexota</taxon>
        <taxon>Ktedonobacteria</taxon>
        <taxon>Ktedonobacterales</taxon>
        <taxon>Ktedonosporobacteraceae</taxon>
        <taxon>Ktedonosporobacter</taxon>
    </lineage>
</organism>
<dbReference type="CDD" id="cd03259">
    <property type="entry name" value="ABC_Carb_Solutes_like"/>
    <property type="match status" value="1"/>
</dbReference>
<keyword evidence="12" id="KW-1185">Reference proteome</keyword>
<dbReference type="EMBL" id="CP035758">
    <property type="protein sequence ID" value="QBD82471.1"/>
    <property type="molecule type" value="Genomic_DNA"/>
</dbReference>
<dbReference type="SMART" id="SM00382">
    <property type="entry name" value="AAA"/>
    <property type="match status" value="1"/>
</dbReference>
<dbReference type="GO" id="GO:0015408">
    <property type="term" value="F:ABC-type ferric iron transporter activity"/>
    <property type="evidence" value="ECO:0007669"/>
    <property type="project" value="InterPro"/>
</dbReference>
<name>A0A4V0Z098_KTERU</name>
<evidence type="ECO:0000256" key="3">
    <source>
        <dbReference type="ARBA" id="ARBA00022496"/>
    </source>
</evidence>
<dbReference type="KEGG" id="kbs:EPA93_43450"/>
<keyword evidence="2" id="KW-1003">Cell membrane</keyword>
<keyword evidence="1" id="KW-0813">Transport</keyword>
<sequence>MKYVAKQHARAEITQAEAILAVKDLSVTLDQQPVLHEITFELYPGELLAILGASGSGKTTLLNTIAGFLAPEKGSIYLAGELVSQPGAVQAPEKRHLGMVFQSYALWPHMSVLENVAFPLRRQGMSKAISQKQASTMLARLDLEAYATRYPSELSGGQQQRVGLARALAAQPRLFLFDEPTANLDSALKASFAQEIRRQQQESQVAALYVTHDVREAFAVADRVMILQSGHIEQLGRPMDIYECPATQEIAGLCGLYTLLPGRLEANLDAGNAEVTIEEQRYTVKLLNKSCQPGSDVVFMLRPEWGEIITGNPPARAGIAATIARIEYQGSQTEYDLETTIGKIYYRALGRPLAQVGQEVQWYPRCLYAYAPTIQEPA</sequence>
<dbReference type="GO" id="GO:0016020">
    <property type="term" value="C:membrane"/>
    <property type="evidence" value="ECO:0007669"/>
    <property type="project" value="InterPro"/>
</dbReference>
<dbReference type="PROSITE" id="PS00211">
    <property type="entry name" value="ABC_TRANSPORTER_1"/>
    <property type="match status" value="1"/>
</dbReference>
<dbReference type="GO" id="GO:0015418">
    <property type="term" value="F:ABC-type quaternary ammonium compound transporting activity"/>
    <property type="evidence" value="ECO:0007669"/>
    <property type="project" value="UniProtKB-EC"/>
</dbReference>
<dbReference type="PANTHER" id="PTHR42781:SF4">
    <property type="entry name" value="SPERMIDINE_PUTRESCINE IMPORT ATP-BINDING PROTEIN POTA"/>
    <property type="match status" value="1"/>
</dbReference>
<dbReference type="RefSeq" id="WP_129893540.1">
    <property type="nucleotide sequence ID" value="NZ_CP035758.1"/>
</dbReference>
<reference evidence="11 12" key="1">
    <citation type="submission" date="2019-01" db="EMBL/GenBank/DDBJ databases">
        <title>Ktedonosporobacter rubrisoli SCAWS-G2.</title>
        <authorList>
            <person name="Huang Y."/>
            <person name="Yan B."/>
        </authorList>
    </citation>
    <scope>NUCLEOTIDE SEQUENCE [LARGE SCALE GENOMIC DNA]</scope>
    <source>
        <strain evidence="11 12">SCAWS-G2</strain>
    </source>
</reference>